<evidence type="ECO:0000256" key="1">
    <source>
        <dbReference type="SAM" id="MobiDB-lite"/>
    </source>
</evidence>
<sequence length="85" mass="9339">MEEIVNTPADQVPVPSARGQDGWKCAEGELAAILRPKMFSAVGVTQTAEVMPVLNCVHRAAQKTRSAQDSKSTRNSFLYQQKDTF</sequence>
<dbReference type="EMBL" id="JACVVK020000012">
    <property type="protein sequence ID" value="KAK7505038.1"/>
    <property type="molecule type" value="Genomic_DNA"/>
</dbReference>
<proteinExistence type="predicted"/>
<evidence type="ECO:0000313" key="2">
    <source>
        <dbReference type="EMBL" id="KAK7505038.1"/>
    </source>
</evidence>
<protein>
    <submittedName>
        <fullName evidence="2">Uncharacterized protein</fullName>
    </submittedName>
</protein>
<gene>
    <name evidence="2" type="ORF">BaRGS_00003608</name>
</gene>
<keyword evidence="3" id="KW-1185">Reference proteome</keyword>
<accession>A0ABD0M162</accession>
<dbReference type="AlphaFoldDB" id="A0ABD0M162"/>
<feature type="region of interest" description="Disordered" evidence="1">
    <location>
        <begin position="63"/>
        <end position="85"/>
    </location>
</feature>
<dbReference type="Proteomes" id="UP001519460">
    <property type="component" value="Unassembled WGS sequence"/>
</dbReference>
<feature type="compositionally biased region" description="Polar residues" evidence="1">
    <location>
        <begin position="73"/>
        <end position="85"/>
    </location>
</feature>
<organism evidence="2 3">
    <name type="scientific">Batillaria attramentaria</name>
    <dbReference type="NCBI Taxonomy" id="370345"/>
    <lineage>
        <taxon>Eukaryota</taxon>
        <taxon>Metazoa</taxon>
        <taxon>Spiralia</taxon>
        <taxon>Lophotrochozoa</taxon>
        <taxon>Mollusca</taxon>
        <taxon>Gastropoda</taxon>
        <taxon>Caenogastropoda</taxon>
        <taxon>Sorbeoconcha</taxon>
        <taxon>Cerithioidea</taxon>
        <taxon>Batillariidae</taxon>
        <taxon>Batillaria</taxon>
    </lineage>
</organism>
<evidence type="ECO:0000313" key="3">
    <source>
        <dbReference type="Proteomes" id="UP001519460"/>
    </source>
</evidence>
<comment type="caution">
    <text evidence="2">The sequence shown here is derived from an EMBL/GenBank/DDBJ whole genome shotgun (WGS) entry which is preliminary data.</text>
</comment>
<name>A0ABD0M162_9CAEN</name>
<feature type="region of interest" description="Disordered" evidence="1">
    <location>
        <begin position="1"/>
        <end position="20"/>
    </location>
</feature>
<reference evidence="2 3" key="1">
    <citation type="journal article" date="2023" name="Sci. Data">
        <title>Genome assembly of the Korean intertidal mud-creeper Batillaria attramentaria.</title>
        <authorList>
            <person name="Patra A.K."/>
            <person name="Ho P.T."/>
            <person name="Jun S."/>
            <person name="Lee S.J."/>
            <person name="Kim Y."/>
            <person name="Won Y.J."/>
        </authorList>
    </citation>
    <scope>NUCLEOTIDE SEQUENCE [LARGE SCALE GENOMIC DNA]</scope>
    <source>
        <strain evidence="2">Wonlab-2016</strain>
    </source>
</reference>